<evidence type="ECO:0000259" key="2">
    <source>
        <dbReference type="Pfam" id="PF20819"/>
    </source>
</evidence>
<dbReference type="Pfam" id="PF09511">
    <property type="entry name" value="RNA_lig_T4_1"/>
    <property type="match status" value="1"/>
</dbReference>
<gene>
    <name evidence="3" type="ORF">IZO911_LOCUS5857</name>
    <name evidence="4" type="ORF">KXQ929_LOCUS21896</name>
</gene>
<evidence type="ECO:0000313" key="4">
    <source>
        <dbReference type="EMBL" id="CAF3883732.1"/>
    </source>
</evidence>
<sequence>MATTSATMNMSTFYDDLMYLCSMDDTFYYKDVRLNSVPYRIFNYRLCTYAAFQSRTAALNCRGTMFNIMNPKKVQLVSLAPEKFFNYTEGFGRQQFHERGRFGDKMEKMDGTLISTFLHRTASNEQVLRFKSKQSLTSKQVTESMQLLVGNFKSELEQLVYLNYTVNMEYTSPSNHVVVSYSEARLTILSIRSHVDGQTLFGSRLKAFLLENNFSAILAHLVPFESVSSDVTHEQLLQSIYQEPYGEGYVIEIIQPDQSSYLVKIKTKKYLMLHRDGETANSPRSLFEAVINEHSDDLRGLFQNDTEMLKRIDEMEQYVRPKYNGMIESIEQFYRKNKHLPKKDFVRSIKMIENMQIYLPLLIKLYAGDQNDYKRFAMKNANELFKIVGDGSTLTMINQHTSD</sequence>
<evidence type="ECO:0000313" key="3">
    <source>
        <dbReference type="EMBL" id="CAF0781255.1"/>
    </source>
</evidence>
<reference evidence="3" key="1">
    <citation type="submission" date="2021-02" db="EMBL/GenBank/DDBJ databases">
        <authorList>
            <person name="Nowell W R."/>
        </authorList>
    </citation>
    <scope>NUCLEOTIDE SEQUENCE</scope>
</reference>
<dbReference type="Proteomes" id="UP000663860">
    <property type="component" value="Unassembled WGS sequence"/>
</dbReference>
<organism evidence="3 5">
    <name type="scientific">Adineta steineri</name>
    <dbReference type="NCBI Taxonomy" id="433720"/>
    <lineage>
        <taxon>Eukaryota</taxon>
        <taxon>Metazoa</taxon>
        <taxon>Spiralia</taxon>
        <taxon>Gnathifera</taxon>
        <taxon>Rotifera</taxon>
        <taxon>Eurotatoria</taxon>
        <taxon>Bdelloidea</taxon>
        <taxon>Adinetida</taxon>
        <taxon>Adinetidae</taxon>
        <taxon>Adineta</taxon>
    </lineage>
</organism>
<dbReference type="Gene3D" id="1.10.3550.20">
    <property type="match status" value="1"/>
</dbReference>
<dbReference type="InterPro" id="IPR049042">
    <property type="entry name" value="T4_Rnl1_C"/>
</dbReference>
<evidence type="ECO:0000259" key="1">
    <source>
        <dbReference type="Pfam" id="PF09511"/>
    </source>
</evidence>
<feature type="domain" description="T4 RNA ligase 1-like N-terminal" evidence="1">
    <location>
        <begin position="60"/>
        <end position="269"/>
    </location>
</feature>
<evidence type="ECO:0008006" key="6">
    <source>
        <dbReference type="Google" id="ProtNLM"/>
    </source>
</evidence>
<name>A0A813RHU6_9BILA</name>
<accession>A0A813RHU6</accession>
<comment type="caution">
    <text evidence="3">The sequence shown here is derived from an EMBL/GenBank/DDBJ whole genome shotgun (WGS) entry which is preliminary data.</text>
</comment>
<evidence type="ECO:0000313" key="5">
    <source>
        <dbReference type="Proteomes" id="UP000663860"/>
    </source>
</evidence>
<dbReference type="EMBL" id="CAJNOE010000035">
    <property type="protein sequence ID" value="CAF0781255.1"/>
    <property type="molecule type" value="Genomic_DNA"/>
</dbReference>
<dbReference type="InterPro" id="IPR019039">
    <property type="entry name" value="T4-Rnl1-like_N"/>
</dbReference>
<dbReference type="Proteomes" id="UP000663868">
    <property type="component" value="Unassembled WGS sequence"/>
</dbReference>
<feature type="domain" description="T4 RNA ligase 1 C-terminal" evidence="2">
    <location>
        <begin position="279"/>
        <end position="371"/>
    </location>
</feature>
<dbReference type="EMBL" id="CAJOBB010001638">
    <property type="protein sequence ID" value="CAF3883732.1"/>
    <property type="molecule type" value="Genomic_DNA"/>
</dbReference>
<dbReference type="Pfam" id="PF20819">
    <property type="entry name" value="T4_Rnl1_C"/>
    <property type="match status" value="1"/>
</dbReference>
<protein>
    <recommendedName>
        <fullName evidence="6">T4 RNA ligase 1-like N-terminal domain-containing protein</fullName>
    </recommendedName>
</protein>
<dbReference type="AlphaFoldDB" id="A0A813RHU6"/>
<proteinExistence type="predicted"/>